<reference evidence="3 4" key="1">
    <citation type="submission" date="2019-12" db="EMBL/GenBank/DDBJ databases">
        <title>The complete genome of the thermophilic, anoxygenic phototrophic gammaproteobacterium Thermochromatium tepidum.</title>
        <authorList>
            <person name="Sattley W.M."/>
            <person name="Swingley W.D."/>
            <person name="Burchell B.M."/>
            <person name="Gurbani S.A."/>
            <person name="Kujawa C.M."/>
            <person name="Nuccio D.A."/>
            <person name="Schladweiler J."/>
            <person name="Shaffer K.N."/>
            <person name="Stokes L.M."/>
            <person name="Touchman J.W."/>
            <person name="Blankenship R.E."/>
            <person name="Madigan M.T."/>
        </authorList>
    </citation>
    <scope>NUCLEOTIDE SEQUENCE [LARGE SCALE GENOMIC DNA]</scope>
    <source>
        <strain evidence="3 4">ATCC 43061</strain>
    </source>
</reference>
<dbReference type="CDD" id="cd00882">
    <property type="entry name" value="Ras_like_GTPase"/>
    <property type="match status" value="1"/>
</dbReference>
<feature type="transmembrane region" description="Helical" evidence="1">
    <location>
        <begin position="7"/>
        <end position="30"/>
    </location>
</feature>
<keyword evidence="4" id="KW-1185">Reference proteome</keyword>
<dbReference type="AlphaFoldDB" id="A0A6I6DXT6"/>
<sequence>MSRIDLWWLVALGLWLLPFAVLLLLGFVWLHQHSAVLYWLGSSLACGLLGFGLQVWLRRRERQALVLEHVGPDPDWPPSAEAAWVLVEDWAESIDPDNWPLDKEMRVGALALLTLERVARHFHPEVEQPLLELRVPHALLIIERASRDLRRRITDHVPLSHRLTVGALVRAYRWRGFAERMFNLYRAGRLALNPVGALLSEAMGQLHQRGFAAARQDLYRWLLQEYVRQVGRHAIELYGGLLPLNDAEPVERLTEDSQRDLERAVEVERAPRKDLDQEPLRFLVLGRSNSGKSSLINALFGHPRAAVDILPDTTRALTPYRLELNGVDQALILDSPGADRLGYKILHDAANLADLILWVSAAHRPDRQSERQILHTLRTALAARLDRRPPPLLVVVTHIDQLRPLREWHPPYDLTDTNNLKAMSIQAAVAALASDLEVPVANVIPVCLAEGRIYNVEDTLWTALLGQLDRVQRARLLRCQAVRRRDENWTLLRRQLANAGRFLLALPGRSSRH</sequence>
<name>A0A6I6DXT6_THETI</name>
<dbReference type="KEGG" id="ttp:E6P07_00330"/>
<evidence type="ECO:0000256" key="1">
    <source>
        <dbReference type="SAM" id="Phobius"/>
    </source>
</evidence>
<evidence type="ECO:0000313" key="3">
    <source>
        <dbReference type="EMBL" id="QGU31575.1"/>
    </source>
</evidence>
<dbReference type="SUPFAM" id="SSF52540">
    <property type="entry name" value="P-loop containing nucleoside triphosphate hydrolases"/>
    <property type="match status" value="1"/>
</dbReference>
<protein>
    <submittedName>
        <fullName evidence="3">GTP-binding protein HSR1</fullName>
    </submittedName>
</protein>
<evidence type="ECO:0000313" key="4">
    <source>
        <dbReference type="Proteomes" id="UP000426424"/>
    </source>
</evidence>
<keyword evidence="1" id="KW-0472">Membrane</keyword>
<gene>
    <name evidence="3" type="ORF">E6P07_00330</name>
</gene>
<organism evidence="3 4">
    <name type="scientific">Thermochromatium tepidum ATCC 43061</name>
    <dbReference type="NCBI Taxonomy" id="316276"/>
    <lineage>
        <taxon>Bacteria</taxon>
        <taxon>Pseudomonadati</taxon>
        <taxon>Pseudomonadota</taxon>
        <taxon>Gammaproteobacteria</taxon>
        <taxon>Chromatiales</taxon>
        <taxon>Chromatiaceae</taxon>
        <taxon>Thermochromatium</taxon>
    </lineage>
</organism>
<dbReference type="PANTHER" id="PTHR42714">
    <property type="entry name" value="TRNA MODIFICATION GTPASE GTPBP3"/>
    <property type="match status" value="1"/>
</dbReference>
<dbReference type="RefSeq" id="WP_153973775.1">
    <property type="nucleotide sequence ID" value="NZ_CP039268.1"/>
</dbReference>
<dbReference type="GO" id="GO:0005829">
    <property type="term" value="C:cytosol"/>
    <property type="evidence" value="ECO:0007669"/>
    <property type="project" value="TreeGrafter"/>
</dbReference>
<dbReference type="Proteomes" id="UP000426424">
    <property type="component" value="Chromosome"/>
</dbReference>
<dbReference type="Pfam" id="PF01926">
    <property type="entry name" value="MMR_HSR1"/>
    <property type="match status" value="1"/>
</dbReference>
<dbReference type="InterPro" id="IPR027417">
    <property type="entry name" value="P-loop_NTPase"/>
</dbReference>
<dbReference type="InterPro" id="IPR006073">
    <property type="entry name" value="GTP-bd"/>
</dbReference>
<keyword evidence="1" id="KW-1133">Transmembrane helix</keyword>
<proteinExistence type="predicted"/>
<feature type="transmembrane region" description="Helical" evidence="1">
    <location>
        <begin position="36"/>
        <end position="57"/>
    </location>
</feature>
<accession>A0A6I6DXT6</accession>
<keyword evidence="1" id="KW-0812">Transmembrane</keyword>
<feature type="domain" description="G" evidence="2">
    <location>
        <begin position="282"/>
        <end position="377"/>
    </location>
</feature>
<dbReference type="GO" id="GO:0002098">
    <property type="term" value="P:tRNA wobble uridine modification"/>
    <property type="evidence" value="ECO:0007669"/>
    <property type="project" value="TreeGrafter"/>
</dbReference>
<dbReference type="GO" id="GO:0030488">
    <property type="term" value="P:tRNA methylation"/>
    <property type="evidence" value="ECO:0007669"/>
    <property type="project" value="TreeGrafter"/>
</dbReference>
<dbReference type="EMBL" id="CP039268">
    <property type="protein sequence ID" value="QGU31575.1"/>
    <property type="molecule type" value="Genomic_DNA"/>
</dbReference>
<evidence type="ECO:0000259" key="2">
    <source>
        <dbReference type="Pfam" id="PF01926"/>
    </source>
</evidence>
<dbReference type="PANTHER" id="PTHR42714:SF2">
    <property type="entry name" value="TRNA MODIFICATION GTPASE GTPBP3, MITOCHONDRIAL"/>
    <property type="match status" value="1"/>
</dbReference>
<dbReference type="Gene3D" id="3.40.50.300">
    <property type="entry name" value="P-loop containing nucleotide triphosphate hydrolases"/>
    <property type="match status" value="1"/>
</dbReference>
<dbReference type="OrthoDB" id="238366at2"/>
<dbReference type="GO" id="GO:0005525">
    <property type="term" value="F:GTP binding"/>
    <property type="evidence" value="ECO:0007669"/>
    <property type="project" value="InterPro"/>
</dbReference>